<feature type="repeat" description="TPR" evidence="3">
    <location>
        <begin position="80"/>
        <end position="113"/>
    </location>
</feature>
<accession>A0AAW0V711</accession>
<keyword evidence="1" id="KW-0677">Repeat</keyword>
<feature type="compositionally biased region" description="Low complexity" evidence="4">
    <location>
        <begin position="841"/>
        <end position="871"/>
    </location>
</feature>
<feature type="compositionally biased region" description="Basic and acidic residues" evidence="4">
    <location>
        <begin position="601"/>
        <end position="622"/>
    </location>
</feature>
<dbReference type="PROSITE" id="PS50005">
    <property type="entry name" value="TPR"/>
    <property type="match status" value="1"/>
</dbReference>
<dbReference type="AlphaFoldDB" id="A0AAW0V711"/>
<dbReference type="Pfam" id="PF12569">
    <property type="entry name" value="NatA_aux_su"/>
    <property type="match status" value="1"/>
</dbReference>
<dbReference type="GO" id="GO:0031415">
    <property type="term" value="C:NatA complex"/>
    <property type="evidence" value="ECO:0007669"/>
    <property type="project" value="TreeGrafter"/>
</dbReference>
<dbReference type="Gene3D" id="1.25.40.1010">
    <property type="match status" value="1"/>
</dbReference>
<evidence type="ECO:0000313" key="6">
    <source>
        <dbReference type="Proteomes" id="UP001487740"/>
    </source>
</evidence>
<protein>
    <submittedName>
        <fullName evidence="5">Uncharacterized protein</fullName>
    </submittedName>
</protein>
<keyword evidence="2 3" id="KW-0802">TPR repeat</keyword>
<sequence length="895" mass="103302">MDPKKQQLPPKENALFKRILKCYEQKQYKNGLKFAKQILSNYPDHGETLAMKGLILNCLGRKEEAYNFVRQGLRNNLKSHVCWHVFGLLQRSDKKYDEAIKCYRNALKWDKDNLQILRDLSLLQIQMRDLEGYKETRYKLFELRPTQRASWIGYAMSFHLLQDYDKALKILEEFRKTIQKTSYDYEYSELLLYQNLVIRESKNLQEALRHLNTYESNICDKVTLQELRGELLMNLGRKEDASEVYRGLIKRNPENRNYYLKLEEALGLTTAEERIKLYEELKEKFPRAQVPKRLPLNYARGEVLISLLDPYLRAALQKGVPPLFTDILSLYDDPERIKIIENLMYGYLKNLKETGHLCETDNEYKEPASILYVLMFLAQHHSYLGDTEKALSLIEQAIEHTPTLIELYIVKGKILKHAGDYVGAYEALQEAQALDTADRYVNSKAASYLLKANLVRQAEEMCSKFTREGVSAMENLNEMQCMWFQTECAQAYHRLGQYGDALRKCHEVDRHFTEIIEDQFDFHTYCMRKMTLRSYVELLRLEDVLRSNRFYWDAAQTAITIYLRLYDQPLTANTGENNINTANLDPAELKKLRSKQRKAAKKAEQNKAEEKKKEEKKAEHQKSKSGGNTDDVDNHPTEDLDPSKLERTEEPLAEAIHFLKPLQSLAPQRIQTHLMAFEIYIRKGKPLLMLQALKRALALEPNNPELHTCLIRFLQYRQEKLPGHHSVVVDVINREVNRLLPTTDPTQLNEDFLNNNQDSVPHRLQAARAMKLLDSVQRDRALSIATALDPHLTEQTHQNLHKVLEWLESREVGGTPEQLTRYKAQSHALFPRARAFMPPESSSSSSSSSSSTTTTTTTTAADSISTTNLTVTSVTTTTTAATATANHNHVDAPSS</sequence>
<dbReference type="InterPro" id="IPR019734">
    <property type="entry name" value="TPR_rpt"/>
</dbReference>
<reference evidence="5 6" key="1">
    <citation type="submission" date="2023-03" db="EMBL/GenBank/DDBJ databases">
        <title>High-quality genome of Scylla paramamosain provides insights in environmental adaptation.</title>
        <authorList>
            <person name="Zhang L."/>
        </authorList>
    </citation>
    <scope>NUCLEOTIDE SEQUENCE [LARGE SCALE GENOMIC DNA]</scope>
    <source>
        <strain evidence="5">LZ_2023a</strain>
        <tissue evidence="5">Muscle</tissue>
    </source>
</reference>
<dbReference type="SUPFAM" id="SSF48452">
    <property type="entry name" value="TPR-like"/>
    <property type="match status" value="3"/>
</dbReference>
<dbReference type="FunFam" id="1.25.40.1040:FF:000003">
    <property type="entry name" value="N-terminal acetyltransferase A, auxiliary subunit"/>
    <property type="match status" value="1"/>
</dbReference>
<evidence type="ECO:0000256" key="4">
    <source>
        <dbReference type="SAM" id="MobiDB-lite"/>
    </source>
</evidence>
<dbReference type="InterPro" id="IPR021183">
    <property type="entry name" value="NatA_aux_su"/>
</dbReference>
<dbReference type="Proteomes" id="UP001487740">
    <property type="component" value="Unassembled WGS sequence"/>
</dbReference>
<feature type="compositionally biased region" description="Basic and acidic residues" evidence="4">
    <location>
        <begin position="632"/>
        <end position="644"/>
    </location>
</feature>
<proteinExistence type="predicted"/>
<evidence type="ECO:0000256" key="1">
    <source>
        <dbReference type="ARBA" id="ARBA00022737"/>
    </source>
</evidence>
<dbReference type="PANTHER" id="PTHR22767">
    <property type="entry name" value="N-TERMINAL ACETYLTRANSFERASE-RELATED"/>
    <property type="match status" value="1"/>
</dbReference>
<dbReference type="Gene3D" id="1.25.40.1040">
    <property type="match status" value="1"/>
</dbReference>
<feature type="compositionally biased region" description="Polar residues" evidence="4">
    <location>
        <begin position="574"/>
        <end position="583"/>
    </location>
</feature>
<dbReference type="SMART" id="SM00028">
    <property type="entry name" value="TPR"/>
    <property type="match status" value="7"/>
</dbReference>
<dbReference type="EMBL" id="JARAKH010000002">
    <property type="protein sequence ID" value="KAK8406502.1"/>
    <property type="molecule type" value="Genomic_DNA"/>
</dbReference>
<evidence type="ECO:0000256" key="2">
    <source>
        <dbReference type="ARBA" id="ARBA00022803"/>
    </source>
</evidence>
<feature type="region of interest" description="Disordered" evidence="4">
    <location>
        <begin position="574"/>
        <end position="644"/>
    </location>
</feature>
<evidence type="ECO:0000256" key="3">
    <source>
        <dbReference type="PROSITE-ProRule" id="PRU00339"/>
    </source>
</evidence>
<dbReference type="PIRSF" id="PIRSF000422">
    <property type="entry name" value="N-terminal-AcTrfase-A_aux_su"/>
    <property type="match status" value="1"/>
</dbReference>
<dbReference type="InterPro" id="IPR011990">
    <property type="entry name" value="TPR-like_helical_dom_sf"/>
</dbReference>
<comment type="caution">
    <text evidence="5">The sequence shown here is derived from an EMBL/GenBank/DDBJ whole genome shotgun (WGS) entry which is preliminary data.</text>
</comment>
<dbReference type="Pfam" id="PF13181">
    <property type="entry name" value="TPR_8"/>
    <property type="match status" value="1"/>
</dbReference>
<name>A0AAW0V711_SCYPA</name>
<evidence type="ECO:0000313" key="5">
    <source>
        <dbReference type="EMBL" id="KAK8406502.1"/>
    </source>
</evidence>
<dbReference type="PANTHER" id="PTHR22767:SF2">
    <property type="entry name" value="N(ALPHA)-ACETYLTRANSFERASE 15_16, ISOFORM A"/>
    <property type="match status" value="1"/>
</dbReference>
<gene>
    <name evidence="5" type="ORF">O3P69_007267</name>
</gene>
<keyword evidence="6" id="KW-1185">Reference proteome</keyword>
<feature type="region of interest" description="Disordered" evidence="4">
    <location>
        <begin position="836"/>
        <end position="871"/>
    </location>
</feature>
<organism evidence="5 6">
    <name type="scientific">Scylla paramamosain</name>
    <name type="common">Mud crab</name>
    <dbReference type="NCBI Taxonomy" id="85552"/>
    <lineage>
        <taxon>Eukaryota</taxon>
        <taxon>Metazoa</taxon>
        <taxon>Ecdysozoa</taxon>
        <taxon>Arthropoda</taxon>
        <taxon>Crustacea</taxon>
        <taxon>Multicrustacea</taxon>
        <taxon>Malacostraca</taxon>
        <taxon>Eumalacostraca</taxon>
        <taxon>Eucarida</taxon>
        <taxon>Decapoda</taxon>
        <taxon>Pleocyemata</taxon>
        <taxon>Brachyura</taxon>
        <taxon>Eubrachyura</taxon>
        <taxon>Portunoidea</taxon>
        <taxon>Portunidae</taxon>
        <taxon>Portuninae</taxon>
        <taxon>Scylla</taxon>
    </lineage>
</organism>